<gene>
    <name evidence="1" type="ORF">Fmac_028715</name>
</gene>
<sequence>MSILRLMLQTPIADHHSSRDKALDREDGSQLLALEGKLDALVNLLTQLAANQKHASVARVCDIRSSNDHHTSFSARNDAIVIRGVHDVAIDTSAETRKLEGKLDALVNLVTQLAANHKLASIARVCDICSSNDHHASVCPSSQQSGFNARNDAIVIRGFHDVATDTSAETRKLQGKLDALVNLVTQLAANQKPAPVARVCDIHSSIDHHTSVYPSWLGVHDVATDTSVETRKLEGKLDAFVNLVTHLAANQKSVSVARLSGIRSTNDHHTSVYPSSQQSSFNERNDAIIIRGVHDVATDTSAETRKLEVKLDALVNLVTQLAANQKPASVARVCDIRSSNDHHNILNARNDAIVIRGDHDVAIDTSAETRNLEGKLDALVNLVTQLATNQKPSSIARVCGTRSSNDHHTSVCSSSQQSGVDMHPDEFTARNDTIVIIEFQDVARDTSAETRKPEGKLDALVYLVTQLAVNQRPAFVARKNTTTAETRHLIENMAPNSKQFSARNNAILIRGDHDVATDTSVETRKLEDKLDALVNLVTQLAANQKPASVARVCGIRSSNDHHTTAETRHLIEKMAPNSKQFNARNDAIVIGAVHDVAADTSAETRKLEGKLDALVNLFTQLAANQKPASVARVCGIRFSNDHHTSAFPSSQQSRVDEHLEAYAANTYSRPSQ</sequence>
<proteinExistence type="predicted"/>
<organism evidence="1 2">
    <name type="scientific">Flemingia macrophylla</name>
    <dbReference type="NCBI Taxonomy" id="520843"/>
    <lineage>
        <taxon>Eukaryota</taxon>
        <taxon>Viridiplantae</taxon>
        <taxon>Streptophyta</taxon>
        <taxon>Embryophyta</taxon>
        <taxon>Tracheophyta</taxon>
        <taxon>Spermatophyta</taxon>
        <taxon>Magnoliopsida</taxon>
        <taxon>eudicotyledons</taxon>
        <taxon>Gunneridae</taxon>
        <taxon>Pentapetalae</taxon>
        <taxon>rosids</taxon>
        <taxon>fabids</taxon>
        <taxon>Fabales</taxon>
        <taxon>Fabaceae</taxon>
        <taxon>Papilionoideae</taxon>
        <taxon>50 kb inversion clade</taxon>
        <taxon>NPAAA clade</taxon>
        <taxon>indigoferoid/millettioid clade</taxon>
        <taxon>Phaseoleae</taxon>
        <taxon>Flemingia</taxon>
    </lineage>
</organism>
<evidence type="ECO:0000313" key="2">
    <source>
        <dbReference type="Proteomes" id="UP001603857"/>
    </source>
</evidence>
<dbReference type="EMBL" id="JBGMDY010000010">
    <property type="protein sequence ID" value="KAL2319746.1"/>
    <property type="molecule type" value="Genomic_DNA"/>
</dbReference>
<accession>A0ABD1L8D7</accession>
<dbReference type="AlphaFoldDB" id="A0ABD1L8D7"/>
<dbReference type="Proteomes" id="UP001603857">
    <property type="component" value="Unassembled WGS sequence"/>
</dbReference>
<protein>
    <submittedName>
        <fullName evidence="1">Uncharacterized protein</fullName>
    </submittedName>
</protein>
<comment type="caution">
    <text evidence="1">The sequence shown here is derived from an EMBL/GenBank/DDBJ whole genome shotgun (WGS) entry which is preliminary data.</text>
</comment>
<keyword evidence="2" id="KW-1185">Reference proteome</keyword>
<name>A0ABD1L8D7_9FABA</name>
<reference evidence="1 2" key="1">
    <citation type="submission" date="2024-08" db="EMBL/GenBank/DDBJ databases">
        <title>Insights into the chromosomal genome structure of Flemingia macrophylla.</title>
        <authorList>
            <person name="Ding Y."/>
            <person name="Zhao Y."/>
            <person name="Bi W."/>
            <person name="Wu M."/>
            <person name="Zhao G."/>
            <person name="Gong Y."/>
            <person name="Li W."/>
            <person name="Zhang P."/>
        </authorList>
    </citation>
    <scope>NUCLEOTIDE SEQUENCE [LARGE SCALE GENOMIC DNA]</scope>
    <source>
        <strain evidence="1">DYQJB</strain>
        <tissue evidence="1">Leaf</tissue>
    </source>
</reference>
<evidence type="ECO:0000313" key="1">
    <source>
        <dbReference type="EMBL" id="KAL2319746.1"/>
    </source>
</evidence>